<dbReference type="SUPFAM" id="SSF53756">
    <property type="entry name" value="UDP-Glycosyltransferase/glycogen phosphorylase"/>
    <property type="match status" value="1"/>
</dbReference>
<evidence type="ECO:0000256" key="1">
    <source>
        <dbReference type="ARBA" id="ARBA00021292"/>
    </source>
</evidence>
<evidence type="ECO:0000259" key="4">
    <source>
        <dbReference type="Pfam" id="PF13579"/>
    </source>
</evidence>
<evidence type="ECO:0000256" key="3">
    <source>
        <dbReference type="ARBA" id="ARBA00022679"/>
    </source>
</evidence>
<dbReference type="InterPro" id="IPR028098">
    <property type="entry name" value="Glyco_trans_4-like_N"/>
</dbReference>
<evidence type="ECO:0000256" key="2">
    <source>
        <dbReference type="ARBA" id="ARBA00022676"/>
    </source>
</evidence>
<organism evidence="5">
    <name type="scientific">Pedococcus sp. KACC 23699</name>
    <dbReference type="NCBI Taxonomy" id="3149228"/>
    <lineage>
        <taxon>Bacteria</taxon>
        <taxon>Bacillati</taxon>
        <taxon>Actinomycetota</taxon>
        <taxon>Actinomycetes</taxon>
        <taxon>Micrococcales</taxon>
        <taxon>Intrasporangiaceae</taxon>
        <taxon>Pedococcus</taxon>
    </lineage>
</organism>
<accession>A0AAU7JW23</accession>
<dbReference type="PANTHER" id="PTHR45947:SF3">
    <property type="entry name" value="SULFOQUINOVOSYL TRANSFERASE SQD2"/>
    <property type="match status" value="1"/>
</dbReference>
<name>A0AAU7JW23_9MICO</name>
<dbReference type="GO" id="GO:1901137">
    <property type="term" value="P:carbohydrate derivative biosynthetic process"/>
    <property type="evidence" value="ECO:0007669"/>
    <property type="project" value="UniProtKB-ARBA"/>
</dbReference>
<dbReference type="PANTHER" id="PTHR45947">
    <property type="entry name" value="SULFOQUINOVOSYL TRANSFERASE SQD2"/>
    <property type="match status" value="1"/>
</dbReference>
<dbReference type="Pfam" id="PF13692">
    <property type="entry name" value="Glyco_trans_1_4"/>
    <property type="match status" value="1"/>
</dbReference>
<dbReference type="EMBL" id="CP157483">
    <property type="protein sequence ID" value="XBO44391.1"/>
    <property type="molecule type" value="Genomic_DNA"/>
</dbReference>
<feature type="domain" description="Glycosyltransferase subfamily 4-like N-terminal" evidence="4">
    <location>
        <begin position="22"/>
        <end position="185"/>
    </location>
</feature>
<dbReference type="Pfam" id="PF13579">
    <property type="entry name" value="Glyco_trans_4_4"/>
    <property type="match status" value="1"/>
</dbReference>
<dbReference type="RefSeq" id="WP_406831878.1">
    <property type="nucleotide sequence ID" value="NZ_CP157483.1"/>
</dbReference>
<dbReference type="CDD" id="cd03794">
    <property type="entry name" value="GT4_WbuB-like"/>
    <property type="match status" value="1"/>
</dbReference>
<evidence type="ECO:0000313" key="5">
    <source>
        <dbReference type="EMBL" id="XBO44391.1"/>
    </source>
</evidence>
<gene>
    <name evidence="5" type="ORF">ABEG17_03390</name>
</gene>
<dbReference type="AlphaFoldDB" id="A0AAU7JW23"/>
<dbReference type="GO" id="GO:0016758">
    <property type="term" value="F:hexosyltransferase activity"/>
    <property type="evidence" value="ECO:0007669"/>
    <property type="project" value="TreeGrafter"/>
</dbReference>
<keyword evidence="2" id="KW-0328">Glycosyltransferase</keyword>
<protein>
    <recommendedName>
        <fullName evidence="1">D-inositol 3-phosphate glycosyltransferase</fullName>
    </recommendedName>
</protein>
<sequence>MTRPVRIASRLFSPEVAAAAFRLRVLSDAFDSLGHPVEVLTTTPPGDLVADDGELRVSRWPALRDEQGNIRGYLHYLSFDLPLAMRLLVRRRPVLLVCEPPPTTGLVVRVAAAIQRVPYAYYAGDVWSDGAASMGAPAAIVRVLRAVESWVMRGASSVLCISDGVAERVAHLGVEDSRIVVVGNGVDTDVFTPVGPGPEALPPGGGGPLFVYTGTMSEWQGAEVLVRAFAAFRAAEPSARLVFLGQGSDVPHLRRLAEQLVPGAVDFRGVVPPAHAAAWLRAATAALVSIRPGQGYDFAKPTKVYAATACGTPVIFSGAGAGHELVESQRLGWAPGYDVAGVTRAMASAWALTDDERARTQEHVVAWTEDHASLQTMGRLAAEAALRGAGLA</sequence>
<reference evidence="5" key="1">
    <citation type="submission" date="2024-05" db="EMBL/GenBank/DDBJ databases">
        <authorList>
            <person name="Kim S."/>
            <person name="Heo J."/>
            <person name="Choi H."/>
            <person name="Choi Y."/>
            <person name="Kwon S.-W."/>
            <person name="Kim Y."/>
        </authorList>
    </citation>
    <scope>NUCLEOTIDE SEQUENCE</scope>
    <source>
        <strain evidence="5">KACC 23699</strain>
    </source>
</reference>
<proteinExistence type="predicted"/>
<keyword evidence="3" id="KW-0808">Transferase</keyword>
<dbReference type="Gene3D" id="3.40.50.2000">
    <property type="entry name" value="Glycogen Phosphorylase B"/>
    <property type="match status" value="2"/>
</dbReference>
<dbReference type="InterPro" id="IPR050194">
    <property type="entry name" value="Glycosyltransferase_grp1"/>
</dbReference>